<gene>
    <name evidence="1" type="ORF">MNBD_GAMMA03-83</name>
</gene>
<reference evidence="1" key="1">
    <citation type="submission" date="2018-06" db="EMBL/GenBank/DDBJ databases">
        <authorList>
            <person name="Zhirakovskaya E."/>
        </authorList>
    </citation>
    <scope>NUCLEOTIDE SEQUENCE</scope>
</reference>
<sequence>VASGIVHTSAKLKSYGGIGAGFHTFDMSVNVEMLKNNIDDSRLFLENENTFRFWLNKTAYSEDVSAYRVTWLGVTSNTGEHLAGTSIRREPGAAPDAADYIAADTTANRNEGKNLWDNKTLIARPGEGNIRAKCMDCHTKTGYDLKYFGYTNESIYKRSRFHGLSDIEAKKLTRYIRNLATDVYGRPWNPPYQPGEVSFEGNMVPLSSRPVERWAAGAGSSSVLKKDEDMLSYVFPDTNNNGAVDQAEVDAVFKLSPINPGASYLGIKLSDVPIHLQLPDWNSWLPRVHPMDIWGDFKNVISEEGADPRPDPYKAYTYLKNTIEGTIADGVIPNSWRISRIMQQTMSFSKEGANESYITSRVGTVVSRPPRSNVFRDASRNNTGRLNVDVLANSSAPFRDEMFDEKAKLALTKWAAVKYFEIHHVGKLEDKLATVLDNPNLVGERGWGSWTSAVFHIAPHKIARNARYFEGSTNTYDASDYTFRDADDQTPLDGDYESTVWYYLEAILNSGNKRSTGCCGSVDWGYNYGYYKRLASSSEQPQAMLYVATLMKEWQARNITAVDPEIGTEKGLNLRTATPVNAYAIETINHGEPQPNSDTLLALDEYSPNLYRYFLNTTLRRWMEVVKHSSFEYRYSTNSALNKLDRWPRSENADPGWGLLSEPYYLPTGWGEGPRIFNSRNLADSFWRLLPMLRVEGVDEVLLEDLKNWSKAAWPGPAGNLNDWDSRL</sequence>
<accession>A0A3B0WZX4</accession>
<dbReference type="InterPro" id="IPR018247">
    <property type="entry name" value="EF_Hand_1_Ca_BS"/>
</dbReference>
<dbReference type="AlphaFoldDB" id="A0A3B0WZX4"/>
<protein>
    <recommendedName>
        <fullName evidence="2">Cytochrome c domain-containing protein</fullName>
    </recommendedName>
</protein>
<evidence type="ECO:0008006" key="2">
    <source>
        <dbReference type="Google" id="ProtNLM"/>
    </source>
</evidence>
<name>A0A3B0WZX4_9ZZZZ</name>
<evidence type="ECO:0000313" key="1">
    <source>
        <dbReference type="EMBL" id="VAW49154.1"/>
    </source>
</evidence>
<dbReference type="PROSITE" id="PS00018">
    <property type="entry name" value="EF_HAND_1"/>
    <property type="match status" value="1"/>
</dbReference>
<proteinExistence type="predicted"/>
<dbReference type="EMBL" id="UOFC01000260">
    <property type="protein sequence ID" value="VAW49154.1"/>
    <property type="molecule type" value="Genomic_DNA"/>
</dbReference>
<feature type="non-terminal residue" evidence="1">
    <location>
        <position position="1"/>
    </location>
</feature>
<organism evidence="1">
    <name type="scientific">hydrothermal vent metagenome</name>
    <dbReference type="NCBI Taxonomy" id="652676"/>
    <lineage>
        <taxon>unclassified sequences</taxon>
        <taxon>metagenomes</taxon>
        <taxon>ecological metagenomes</taxon>
    </lineage>
</organism>